<evidence type="ECO:0000256" key="7">
    <source>
        <dbReference type="ARBA" id="ARBA00023136"/>
    </source>
</evidence>
<gene>
    <name evidence="10 11" type="primary">plsY</name>
    <name evidence="11" type="ORF">HZY91_00375</name>
</gene>
<comment type="pathway">
    <text evidence="10">Lipid metabolism; phospholipid metabolism.</text>
</comment>
<dbReference type="Proteomes" id="UP000721415">
    <property type="component" value="Unassembled WGS sequence"/>
</dbReference>
<name>A0ABS0LMI7_9LACT</name>
<keyword evidence="1 10" id="KW-1003">Cell membrane</keyword>
<sequence>MAAFIMIISAYLAGSIPTGVWYSLLVHKVDVRTLGSGNSGGTNIGRNFGPVAALIVITVDVLKGWIPTLIAKHFFAGQADWVVILTAIACVLGHAYPIWGNFKGGKIVATSVGVLLGYNFFIAISQVILLVCFLFLFSIVSVASMLSYALIVVWIIIHEPLIYGMGFALIALFMVYRHRQNIQRIIQGKERHVSFGLRASKKNNL</sequence>
<feature type="transmembrane region" description="Helical" evidence="10">
    <location>
        <begin position="148"/>
        <end position="176"/>
    </location>
</feature>
<dbReference type="RefSeq" id="WP_197113398.1">
    <property type="nucleotide sequence ID" value="NZ_JACBXQ010000001.1"/>
</dbReference>
<feature type="transmembrane region" description="Helical" evidence="10">
    <location>
        <begin position="6"/>
        <end position="26"/>
    </location>
</feature>
<organism evidence="11 12">
    <name type="scientific">Facklamia lactis</name>
    <dbReference type="NCBI Taxonomy" id="2749967"/>
    <lineage>
        <taxon>Bacteria</taxon>
        <taxon>Bacillati</taxon>
        <taxon>Bacillota</taxon>
        <taxon>Bacilli</taxon>
        <taxon>Lactobacillales</taxon>
        <taxon>Aerococcaceae</taxon>
        <taxon>Facklamia</taxon>
    </lineage>
</organism>
<feature type="transmembrane region" description="Helical" evidence="10">
    <location>
        <begin position="47"/>
        <end position="66"/>
    </location>
</feature>
<comment type="caution">
    <text evidence="11">The sequence shown here is derived from an EMBL/GenBank/DDBJ whole genome shotgun (WGS) entry which is preliminary data.</text>
</comment>
<evidence type="ECO:0000256" key="9">
    <source>
        <dbReference type="ARBA" id="ARBA00023264"/>
    </source>
</evidence>
<evidence type="ECO:0000256" key="3">
    <source>
        <dbReference type="ARBA" id="ARBA00022679"/>
    </source>
</evidence>
<dbReference type="PANTHER" id="PTHR30309">
    <property type="entry name" value="INNER MEMBRANE PROTEIN YGIH"/>
    <property type="match status" value="1"/>
</dbReference>
<reference evidence="11 12" key="1">
    <citation type="submission" date="2020-07" db="EMBL/GenBank/DDBJ databases">
        <title>Facklamia lactis sp. nov., isolated from raw milk.</title>
        <authorList>
            <person name="Doll E.V."/>
            <person name="Huptas C."/>
            <person name="Staib L."/>
            <person name="Wenning M."/>
            <person name="Scherer S."/>
        </authorList>
    </citation>
    <scope>NUCLEOTIDE SEQUENCE [LARGE SCALE GENOMIC DNA]</scope>
    <source>
        <strain evidence="11 12">DSM 111018</strain>
    </source>
</reference>
<evidence type="ECO:0000256" key="8">
    <source>
        <dbReference type="ARBA" id="ARBA00023209"/>
    </source>
</evidence>
<evidence type="ECO:0000313" key="12">
    <source>
        <dbReference type="Proteomes" id="UP000721415"/>
    </source>
</evidence>
<comment type="similarity">
    <text evidence="10">Belongs to the PlsY family.</text>
</comment>
<dbReference type="InterPro" id="IPR003811">
    <property type="entry name" value="G3P_acylTferase_PlsY"/>
</dbReference>
<keyword evidence="12" id="KW-1185">Reference proteome</keyword>
<accession>A0ABS0LMI7</accession>
<evidence type="ECO:0000256" key="2">
    <source>
        <dbReference type="ARBA" id="ARBA00022516"/>
    </source>
</evidence>
<dbReference type="EMBL" id="JACBXQ010000001">
    <property type="protein sequence ID" value="MBG9985343.1"/>
    <property type="molecule type" value="Genomic_DNA"/>
</dbReference>
<dbReference type="PANTHER" id="PTHR30309:SF0">
    <property type="entry name" value="GLYCEROL-3-PHOSPHATE ACYLTRANSFERASE-RELATED"/>
    <property type="match status" value="1"/>
</dbReference>
<keyword evidence="11" id="KW-0012">Acyltransferase</keyword>
<keyword evidence="2 10" id="KW-0444">Lipid biosynthesis</keyword>
<evidence type="ECO:0000313" key="11">
    <source>
        <dbReference type="EMBL" id="MBG9985343.1"/>
    </source>
</evidence>
<comment type="catalytic activity">
    <reaction evidence="10">
        <text>an acyl phosphate + sn-glycerol 3-phosphate = a 1-acyl-sn-glycero-3-phosphate + phosphate</text>
        <dbReference type="Rhea" id="RHEA:34075"/>
        <dbReference type="ChEBI" id="CHEBI:43474"/>
        <dbReference type="ChEBI" id="CHEBI:57597"/>
        <dbReference type="ChEBI" id="CHEBI:57970"/>
        <dbReference type="ChEBI" id="CHEBI:59918"/>
        <dbReference type="EC" id="2.3.1.275"/>
    </reaction>
</comment>
<comment type="subunit">
    <text evidence="10">Probably interacts with PlsX.</text>
</comment>
<dbReference type="SMART" id="SM01207">
    <property type="entry name" value="G3P_acyltransf"/>
    <property type="match status" value="1"/>
</dbReference>
<feature type="transmembrane region" description="Helical" evidence="10">
    <location>
        <begin position="120"/>
        <end position="142"/>
    </location>
</feature>
<dbReference type="Pfam" id="PF02660">
    <property type="entry name" value="G3P_acyltransf"/>
    <property type="match status" value="1"/>
</dbReference>
<comment type="subcellular location">
    <subcellularLocation>
        <location evidence="10">Cell membrane</location>
        <topology evidence="10">Multi-pass membrane protein</topology>
    </subcellularLocation>
</comment>
<comment type="function">
    <text evidence="10">Catalyzes the transfer of an acyl group from acyl-phosphate (acyl-PO(4)) to glycerol-3-phosphate (G3P) to form lysophosphatidic acid (LPA). This enzyme utilizes acyl-phosphate as fatty acyl donor, but not acyl-CoA or acyl-ACP.</text>
</comment>
<proteinExistence type="inferred from homology"/>
<evidence type="ECO:0000256" key="10">
    <source>
        <dbReference type="HAMAP-Rule" id="MF_01043"/>
    </source>
</evidence>
<dbReference type="EC" id="2.3.1.275" evidence="10"/>
<evidence type="ECO:0000256" key="1">
    <source>
        <dbReference type="ARBA" id="ARBA00022475"/>
    </source>
</evidence>
<keyword evidence="9 10" id="KW-1208">Phospholipid metabolism</keyword>
<keyword evidence="3 10" id="KW-0808">Transferase</keyword>
<evidence type="ECO:0000256" key="5">
    <source>
        <dbReference type="ARBA" id="ARBA00022989"/>
    </source>
</evidence>
<keyword evidence="4 10" id="KW-0812">Transmembrane</keyword>
<evidence type="ECO:0000256" key="6">
    <source>
        <dbReference type="ARBA" id="ARBA00023098"/>
    </source>
</evidence>
<keyword evidence="6 10" id="KW-0443">Lipid metabolism</keyword>
<evidence type="ECO:0000256" key="4">
    <source>
        <dbReference type="ARBA" id="ARBA00022692"/>
    </source>
</evidence>
<dbReference type="GO" id="GO:0004366">
    <property type="term" value="F:glycerol-3-phosphate O-acyltransferase activity"/>
    <property type="evidence" value="ECO:0007669"/>
    <property type="project" value="UniProtKB-EC"/>
</dbReference>
<keyword evidence="7 10" id="KW-0472">Membrane</keyword>
<dbReference type="NCBIfam" id="TIGR00023">
    <property type="entry name" value="glycerol-3-phosphate 1-O-acyltransferase PlsY"/>
    <property type="match status" value="1"/>
</dbReference>
<feature type="transmembrane region" description="Helical" evidence="10">
    <location>
        <begin position="78"/>
        <end position="99"/>
    </location>
</feature>
<keyword evidence="8 10" id="KW-0594">Phospholipid biosynthesis</keyword>
<protein>
    <recommendedName>
        <fullName evidence="10">Glycerol-3-phosphate acyltransferase</fullName>
    </recommendedName>
    <alternativeName>
        <fullName evidence="10">Acyl-PO4 G3P acyltransferase</fullName>
    </alternativeName>
    <alternativeName>
        <fullName evidence="10">Acyl-phosphate--glycerol-3-phosphate acyltransferase</fullName>
    </alternativeName>
    <alternativeName>
        <fullName evidence="10">G3P acyltransferase</fullName>
        <shortName evidence="10">GPAT</shortName>
        <ecNumber evidence="10">2.3.1.275</ecNumber>
    </alternativeName>
    <alternativeName>
        <fullName evidence="10">Lysophosphatidic acid synthase</fullName>
        <shortName evidence="10">LPA synthase</shortName>
    </alternativeName>
</protein>
<dbReference type="HAMAP" id="MF_01043">
    <property type="entry name" value="PlsY"/>
    <property type="match status" value="1"/>
</dbReference>
<keyword evidence="5 10" id="KW-1133">Transmembrane helix</keyword>